<keyword evidence="2 3" id="KW-0802">TPR repeat</keyword>
<dbReference type="SMART" id="SM00028">
    <property type="entry name" value="TPR"/>
    <property type="match status" value="11"/>
</dbReference>
<feature type="repeat" description="TPR" evidence="3">
    <location>
        <begin position="76"/>
        <end position="109"/>
    </location>
</feature>
<dbReference type="KEGG" id="tpol:Mal48_32980"/>
<dbReference type="EMBL" id="CP036267">
    <property type="protein sequence ID" value="QDT34039.1"/>
    <property type="molecule type" value="Genomic_DNA"/>
</dbReference>
<evidence type="ECO:0000256" key="2">
    <source>
        <dbReference type="ARBA" id="ARBA00022803"/>
    </source>
</evidence>
<dbReference type="InterPro" id="IPR019734">
    <property type="entry name" value="TPR_rpt"/>
</dbReference>
<protein>
    <submittedName>
        <fullName evidence="6">Tetratricopeptide repeat protein</fullName>
    </submittedName>
</protein>
<proteinExistence type="predicted"/>
<keyword evidence="5" id="KW-0732">Signal</keyword>
<dbReference type="AlphaFoldDB" id="A0A517QR13"/>
<keyword evidence="7" id="KW-1185">Reference proteome</keyword>
<keyword evidence="1" id="KW-0677">Repeat</keyword>
<reference evidence="6 7" key="1">
    <citation type="submission" date="2019-02" db="EMBL/GenBank/DDBJ databases">
        <title>Deep-cultivation of Planctomycetes and their phenomic and genomic characterization uncovers novel biology.</title>
        <authorList>
            <person name="Wiegand S."/>
            <person name="Jogler M."/>
            <person name="Boedeker C."/>
            <person name="Pinto D."/>
            <person name="Vollmers J."/>
            <person name="Rivas-Marin E."/>
            <person name="Kohn T."/>
            <person name="Peeters S.H."/>
            <person name="Heuer A."/>
            <person name="Rast P."/>
            <person name="Oberbeckmann S."/>
            <person name="Bunk B."/>
            <person name="Jeske O."/>
            <person name="Meyerdierks A."/>
            <person name="Storesund J.E."/>
            <person name="Kallscheuer N."/>
            <person name="Luecker S."/>
            <person name="Lage O.M."/>
            <person name="Pohl T."/>
            <person name="Merkel B.J."/>
            <person name="Hornburger P."/>
            <person name="Mueller R.-W."/>
            <person name="Bruemmer F."/>
            <person name="Labrenz M."/>
            <person name="Spormann A.M."/>
            <person name="Op den Camp H."/>
            <person name="Overmann J."/>
            <person name="Amann R."/>
            <person name="Jetten M.S.M."/>
            <person name="Mascher T."/>
            <person name="Medema M.H."/>
            <person name="Devos D.P."/>
            <person name="Kaster A.-K."/>
            <person name="Ovreas L."/>
            <person name="Rohde M."/>
            <person name="Galperin M.Y."/>
            <person name="Jogler C."/>
        </authorList>
    </citation>
    <scope>NUCLEOTIDE SEQUENCE [LARGE SCALE GENOMIC DNA]</scope>
    <source>
        <strain evidence="6 7">Mal48</strain>
    </source>
</reference>
<evidence type="ECO:0000313" key="6">
    <source>
        <dbReference type="EMBL" id="QDT34039.1"/>
    </source>
</evidence>
<gene>
    <name evidence="6" type="ORF">Mal48_32980</name>
</gene>
<dbReference type="Proteomes" id="UP000315724">
    <property type="component" value="Chromosome"/>
</dbReference>
<dbReference type="PANTHER" id="PTHR45586:SF1">
    <property type="entry name" value="LIPOPOLYSACCHARIDE ASSEMBLY PROTEIN B"/>
    <property type="match status" value="1"/>
</dbReference>
<feature type="chain" id="PRO_5021817906" evidence="5">
    <location>
        <begin position="29"/>
        <end position="761"/>
    </location>
</feature>
<evidence type="ECO:0000313" key="7">
    <source>
        <dbReference type="Proteomes" id="UP000315724"/>
    </source>
</evidence>
<feature type="repeat" description="TPR" evidence="3">
    <location>
        <begin position="710"/>
        <end position="743"/>
    </location>
</feature>
<dbReference type="PANTHER" id="PTHR45586">
    <property type="entry name" value="TPR REPEAT-CONTAINING PROTEIN PA4667"/>
    <property type="match status" value="1"/>
</dbReference>
<evidence type="ECO:0000256" key="1">
    <source>
        <dbReference type="ARBA" id="ARBA00022737"/>
    </source>
</evidence>
<dbReference type="InterPro" id="IPR011990">
    <property type="entry name" value="TPR-like_helical_dom_sf"/>
</dbReference>
<evidence type="ECO:0000256" key="3">
    <source>
        <dbReference type="PROSITE-ProRule" id="PRU00339"/>
    </source>
</evidence>
<accession>A0A517QR13</accession>
<name>A0A517QR13_9PLAN</name>
<feature type="region of interest" description="Disordered" evidence="4">
    <location>
        <begin position="738"/>
        <end position="761"/>
    </location>
</feature>
<evidence type="ECO:0000256" key="5">
    <source>
        <dbReference type="SAM" id="SignalP"/>
    </source>
</evidence>
<sequence precursor="true">MTGSSRKTFQSILIAMSLLFVFAASAIAETKLPPTPELPQRASRFEGLINPQTGEVVRTMTPKNPESAQSQKKKSALARYMAGRIAMERRRIPAALHEFEQAIKLDPSSIDPYKAIIPLLLTNPRRVEEAENYALQAAQKTDQGYELVMVMAAVYQRQTKIDQAIDLMERALGTRSIQSGTKEELLTQIGLGLYHRLNKDFDKAAEKYELVMNRILNGDVDGSDLDDLLKNPGQNFDEFGDTFLKAGKPELALKAYEEASKHRVAKPGLHSFNLATVFQQTGKPEEALKSLQEYFDAQQQGRGRAPYVLLESLLKELGKEDELISRLETLLKNDESNDVLRYFLADLVLKNGELPKAKELFSQGEKSVNDPRAQVGLLTILIQEGNAEEIFELLPKAYQRIPRGNDEDTLEQMQEDVRALSESFEAQLDALKENEELITKVFDHARTLKKGDEPSLEFLQAYILGKLATEADDADAAIEFYKFAIGMRNDPPTLLYTEIGGYLLDAKKYEEAIQILNEALANPSSTLQNDRWRLLFFLSYGQEFQGETEQALKTVDEAIRTAPEQLHGRLEYQKAWILYHAHNLDEALTQFQKVIQSFPEDQSVVQDARFRVSAIYVEQGDFPKGEAILEEVLKDDPDNTQANNDLGYLWADQGKNLDKAHKMIQKAIESEPENPAYLDSMGWVLFKKGNYKEAAEYLTKATEQKNGDDSTIFDHLGDALEKLGQHEEAQKNFQRALEIEQEKPHPSEKLLKEIKAKLKSD</sequence>
<dbReference type="Pfam" id="PF14559">
    <property type="entry name" value="TPR_19"/>
    <property type="match status" value="1"/>
</dbReference>
<evidence type="ECO:0000256" key="4">
    <source>
        <dbReference type="SAM" id="MobiDB-lite"/>
    </source>
</evidence>
<dbReference type="Gene3D" id="1.25.40.10">
    <property type="entry name" value="Tetratricopeptide repeat domain"/>
    <property type="match status" value="3"/>
</dbReference>
<dbReference type="PROSITE" id="PS50005">
    <property type="entry name" value="TPR"/>
    <property type="match status" value="3"/>
</dbReference>
<dbReference type="Pfam" id="PF13181">
    <property type="entry name" value="TPR_8"/>
    <property type="match status" value="2"/>
</dbReference>
<feature type="repeat" description="TPR" evidence="3">
    <location>
        <begin position="606"/>
        <end position="639"/>
    </location>
</feature>
<dbReference type="InterPro" id="IPR051012">
    <property type="entry name" value="CellSynth/LPSAsmb/PSIAsmb"/>
</dbReference>
<organism evidence="6 7">
    <name type="scientific">Thalassoglobus polymorphus</name>
    <dbReference type="NCBI Taxonomy" id="2527994"/>
    <lineage>
        <taxon>Bacteria</taxon>
        <taxon>Pseudomonadati</taxon>
        <taxon>Planctomycetota</taxon>
        <taxon>Planctomycetia</taxon>
        <taxon>Planctomycetales</taxon>
        <taxon>Planctomycetaceae</taxon>
        <taxon>Thalassoglobus</taxon>
    </lineage>
</organism>
<feature type="signal peptide" evidence="5">
    <location>
        <begin position="1"/>
        <end position="28"/>
    </location>
</feature>
<dbReference type="Pfam" id="PF13432">
    <property type="entry name" value="TPR_16"/>
    <property type="match status" value="2"/>
</dbReference>
<dbReference type="SUPFAM" id="SSF81901">
    <property type="entry name" value="HCP-like"/>
    <property type="match status" value="2"/>
</dbReference>
<dbReference type="SUPFAM" id="SSF48452">
    <property type="entry name" value="TPR-like"/>
    <property type="match status" value="1"/>
</dbReference>